<sequence length="157" mass="18205">MEVRSFKHFMIFKVLSQHRGKHIQKLTLDLPMNMMKIVCEFVDDSGALILPSLKILDIRCNIVSLSNGQFFVFFILLHLTFRQPAAISDSRSIKTYKQYLIISLIIVDFKSKSPTIYAPKLEHSKLCATFEIELTFPKVELLTPNLKSVNFTFRDDF</sequence>
<reference evidence="2" key="1">
    <citation type="submission" date="2025-08" db="UniProtKB">
        <authorList>
            <consortium name="RefSeq"/>
        </authorList>
    </citation>
    <scope>IDENTIFICATION</scope>
    <source>
        <strain evidence="2">OHB3-1</strain>
    </source>
</reference>
<dbReference type="AlphaFoldDB" id="A0A6J1CKV1"/>
<dbReference type="KEGG" id="mcha:111012078"/>
<proteinExistence type="predicted"/>
<evidence type="ECO:0000313" key="2">
    <source>
        <dbReference type="RefSeq" id="XP_022141792.1"/>
    </source>
</evidence>
<name>A0A6J1CKV1_MOMCH</name>
<organism evidence="1 2">
    <name type="scientific">Momordica charantia</name>
    <name type="common">Bitter gourd</name>
    <name type="synonym">Balsam pear</name>
    <dbReference type="NCBI Taxonomy" id="3673"/>
    <lineage>
        <taxon>Eukaryota</taxon>
        <taxon>Viridiplantae</taxon>
        <taxon>Streptophyta</taxon>
        <taxon>Embryophyta</taxon>
        <taxon>Tracheophyta</taxon>
        <taxon>Spermatophyta</taxon>
        <taxon>Magnoliopsida</taxon>
        <taxon>eudicotyledons</taxon>
        <taxon>Gunneridae</taxon>
        <taxon>Pentapetalae</taxon>
        <taxon>rosids</taxon>
        <taxon>fabids</taxon>
        <taxon>Cucurbitales</taxon>
        <taxon>Cucurbitaceae</taxon>
        <taxon>Momordiceae</taxon>
        <taxon>Momordica</taxon>
    </lineage>
</organism>
<accession>A0A6J1CKV1</accession>
<evidence type="ECO:0000313" key="1">
    <source>
        <dbReference type="Proteomes" id="UP000504603"/>
    </source>
</evidence>
<keyword evidence="1" id="KW-1185">Reference proteome</keyword>
<dbReference type="GeneID" id="111012078"/>
<protein>
    <submittedName>
        <fullName evidence="2">Uncharacterized protein LOC111012078</fullName>
    </submittedName>
</protein>
<dbReference type="Proteomes" id="UP000504603">
    <property type="component" value="Unplaced"/>
</dbReference>
<dbReference type="RefSeq" id="XP_022141792.1">
    <property type="nucleotide sequence ID" value="XM_022286100.1"/>
</dbReference>
<gene>
    <name evidence="2" type="primary">LOC111012078</name>
</gene>